<proteinExistence type="predicted"/>
<protein>
    <submittedName>
        <fullName evidence="1">Uncharacterized protein</fullName>
    </submittedName>
</protein>
<accession>A0A067MU70</accession>
<dbReference type="HOGENOM" id="CLU_1038247_0_0_1"/>
<dbReference type="EMBL" id="KL198020">
    <property type="protein sequence ID" value="KDQ19164.1"/>
    <property type="molecule type" value="Genomic_DNA"/>
</dbReference>
<name>A0A067MU70_BOTB1</name>
<keyword evidence="2" id="KW-1185">Reference proteome</keyword>
<organism evidence="1 2">
    <name type="scientific">Botryobasidium botryosum (strain FD-172 SS1)</name>
    <dbReference type="NCBI Taxonomy" id="930990"/>
    <lineage>
        <taxon>Eukaryota</taxon>
        <taxon>Fungi</taxon>
        <taxon>Dikarya</taxon>
        <taxon>Basidiomycota</taxon>
        <taxon>Agaricomycotina</taxon>
        <taxon>Agaricomycetes</taxon>
        <taxon>Cantharellales</taxon>
        <taxon>Botryobasidiaceae</taxon>
        <taxon>Botryobasidium</taxon>
    </lineage>
</organism>
<evidence type="ECO:0000313" key="2">
    <source>
        <dbReference type="Proteomes" id="UP000027195"/>
    </source>
</evidence>
<sequence>MHSLGKNGFATPRLAHNTPDYVEELDQLATFALRHTSKPFPKLSTLSNYQHRDNSTLELLQAQLTALNDAHAKHLDALYTLQAEELEKAGQGNYLQYDPEYFNRPKIKHNDEIALAETRTAMLDFMNLQRRRIQSKHDDQLARLRHAHLITIMPIQKEIAAKERAVQADRARRAKILPRSYDEWELMDPAPKLGVARFLAAPQDGDNGRTNTMIKNQPHWAWDNYHALIKEYDTTNEFKAKVAKFIEENKLVYIDPRSQLAARRGGAA</sequence>
<gene>
    <name evidence="1" type="ORF">BOTBODRAFT_28648</name>
</gene>
<dbReference type="InParanoid" id="A0A067MU70"/>
<reference evidence="2" key="1">
    <citation type="journal article" date="2014" name="Proc. Natl. Acad. Sci. U.S.A.">
        <title>Extensive sampling of basidiomycete genomes demonstrates inadequacy of the white-rot/brown-rot paradigm for wood decay fungi.</title>
        <authorList>
            <person name="Riley R."/>
            <person name="Salamov A.A."/>
            <person name="Brown D.W."/>
            <person name="Nagy L.G."/>
            <person name="Floudas D."/>
            <person name="Held B.W."/>
            <person name="Levasseur A."/>
            <person name="Lombard V."/>
            <person name="Morin E."/>
            <person name="Otillar R."/>
            <person name="Lindquist E.A."/>
            <person name="Sun H."/>
            <person name="LaButti K.M."/>
            <person name="Schmutz J."/>
            <person name="Jabbour D."/>
            <person name="Luo H."/>
            <person name="Baker S.E."/>
            <person name="Pisabarro A.G."/>
            <person name="Walton J.D."/>
            <person name="Blanchette R.A."/>
            <person name="Henrissat B."/>
            <person name="Martin F."/>
            <person name="Cullen D."/>
            <person name="Hibbett D.S."/>
            <person name="Grigoriev I.V."/>
        </authorList>
    </citation>
    <scope>NUCLEOTIDE SEQUENCE [LARGE SCALE GENOMIC DNA]</scope>
    <source>
        <strain evidence="2">FD-172 SS1</strain>
    </source>
</reference>
<dbReference type="Proteomes" id="UP000027195">
    <property type="component" value="Unassembled WGS sequence"/>
</dbReference>
<evidence type="ECO:0000313" key="1">
    <source>
        <dbReference type="EMBL" id="KDQ19164.1"/>
    </source>
</evidence>
<dbReference type="AlphaFoldDB" id="A0A067MU70"/>